<dbReference type="EMBL" id="CP070619">
    <property type="protein sequence ID" value="QSE94196.1"/>
    <property type="molecule type" value="Genomic_DNA"/>
</dbReference>
<proteinExistence type="predicted"/>
<accession>A0A974ZXZ7</accession>
<sequence>MVARLTIYDGRARAETFEISFEDRLEIGWTIADESRADAPVLTGDYRDGITVETDGQRVFVADTDEDAVFKEYGTVDTPPHAVLTNKARRYGDYRGWEPK</sequence>
<reference evidence="1 2" key="1">
    <citation type="journal article" date="2021" name="Microbiol. Resour. Announc.">
        <title>Complete Genome Sequences of Two Rhodococcus sp. Strains with Large and Linear Chromosomes, Isolated from Apple Rhizosphere.</title>
        <authorList>
            <person name="Benning S."/>
            <person name="Brugnone N."/>
            <person name="Siani R."/>
            <person name="Kublik S."/>
            <person name="Schloter M."/>
            <person name="Rad V."/>
        </authorList>
    </citation>
    <scope>NUCLEOTIDE SEQUENCE [LARGE SCALE GENOMIC DNA]</scope>
    <source>
        <strain evidence="1 2">R79</strain>
    </source>
</reference>
<organism evidence="1 2">
    <name type="scientific">Rhodococcus pseudokoreensis</name>
    <dbReference type="NCBI Taxonomy" id="2811421"/>
    <lineage>
        <taxon>Bacteria</taxon>
        <taxon>Bacillati</taxon>
        <taxon>Actinomycetota</taxon>
        <taxon>Actinomycetes</taxon>
        <taxon>Mycobacteriales</taxon>
        <taxon>Nocardiaceae</taxon>
        <taxon>Rhodococcus</taxon>
    </lineage>
</organism>
<name>A0A974ZXZ7_9NOCA</name>
<dbReference type="RefSeq" id="WP_206010628.1">
    <property type="nucleotide sequence ID" value="NZ_CP070619.1"/>
</dbReference>
<reference evidence="1 2" key="2">
    <citation type="journal article" date="2022" name="Arch. Microbiol.">
        <title>Rhodococcus pseudokoreensis sp. nov. isolated from the rhizosphere of young M26 apple rootstocks.</title>
        <authorList>
            <person name="Kampfer P."/>
            <person name="Glaeser S.P."/>
            <person name="Blom J."/>
            <person name="Wolf J."/>
            <person name="Benning S."/>
            <person name="Schloter M."/>
            <person name="Neumann-Schaal M."/>
        </authorList>
    </citation>
    <scope>NUCLEOTIDE SEQUENCE [LARGE SCALE GENOMIC DNA]</scope>
    <source>
        <strain evidence="1 2">R79</strain>
    </source>
</reference>
<evidence type="ECO:0000313" key="2">
    <source>
        <dbReference type="Proteomes" id="UP000662986"/>
    </source>
</evidence>
<keyword evidence="2" id="KW-1185">Reference proteome</keyword>
<protein>
    <submittedName>
        <fullName evidence="1">HK97 gp10 family phage protein</fullName>
    </submittedName>
</protein>
<gene>
    <name evidence="1" type="ORF">JWS13_39155</name>
</gene>
<evidence type="ECO:0000313" key="1">
    <source>
        <dbReference type="EMBL" id="QSE94196.1"/>
    </source>
</evidence>
<dbReference type="Proteomes" id="UP000662986">
    <property type="component" value="Chromosome"/>
</dbReference>